<evidence type="ECO:0000313" key="3">
    <source>
        <dbReference type="Proteomes" id="UP000435243"/>
    </source>
</evidence>
<feature type="transmembrane region" description="Helical" evidence="1">
    <location>
        <begin position="63"/>
        <end position="84"/>
    </location>
</feature>
<dbReference type="OrthoDB" id="7391283at2"/>
<organism evidence="2 3">
    <name type="scientific">Alteraurantiacibacter aestuarii</name>
    <dbReference type="NCBI Taxonomy" id="650004"/>
    <lineage>
        <taxon>Bacteria</taxon>
        <taxon>Pseudomonadati</taxon>
        <taxon>Pseudomonadota</taxon>
        <taxon>Alphaproteobacteria</taxon>
        <taxon>Sphingomonadales</taxon>
        <taxon>Erythrobacteraceae</taxon>
        <taxon>Alteraurantiacibacter</taxon>
    </lineage>
</organism>
<feature type="transmembrane region" description="Helical" evidence="1">
    <location>
        <begin position="123"/>
        <end position="143"/>
    </location>
</feature>
<proteinExistence type="predicted"/>
<name>A0A844ZQP8_9SPHN</name>
<comment type="caution">
    <text evidence="2">The sequence shown here is derived from an EMBL/GenBank/DDBJ whole genome shotgun (WGS) entry which is preliminary data.</text>
</comment>
<dbReference type="Proteomes" id="UP000435243">
    <property type="component" value="Unassembled WGS sequence"/>
</dbReference>
<reference evidence="2 3" key="1">
    <citation type="submission" date="2019-12" db="EMBL/GenBank/DDBJ databases">
        <title>Genomic-based taxomic classification of the family Erythrobacteraceae.</title>
        <authorList>
            <person name="Xu L."/>
        </authorList>
    </citation>
    <scope>NUCLEOTIDE SEQUENCE [LARGE SCALE GENOMIC DNA]</scope>
    <source>
        <strain evidence="2 3">JCM 16339</strain>
    </source>
</reference>
<dbReference type="EMBL" id="WTYY01000002">
    <property type="protein sequence ID" value="MXO87929.1"/>
    <property type="molecule type" value="Genomic_DNA"/>
</dbReference>
<keyword evidence="1" id="KW-0472">Membrane</keyword>
<sequence>MVEKLSRETIAQHAIVHTAMPAAHRPTIVDRSFELPRGLYIATVGCYLSFMLVTGLCFGNPGLILPMGVIIFLIIAGFGIPTIWTKLAPQSPVRAKSWARFQQDGITTISGHNSAAQASVQVLILPVLVLIWGVAVVTIAAIVS</sequence>
<keyword evidence="1" id="KW-0812">Transmembrane</keyword>
<keyword evidence="1" id="KW-1133">Transmembrane helix</keyword>
<evidence type="ECO:0000313" key="2">
    <source>
        <dbReference type="EMBL" id="MXO87929.1"/>
    </source>
</evidence>
<evidence type="ECO:0000256" key="1">
    <source>
        <dbReference type="SAM" id="Phobius"/>
    </source>
</evidence>
<feature type="transmembrane region" description="Helical" evidence="1">
    <location>
        <begin position="39"/>
        <end position="58"/>
    </location>
</feature>
<dbReference type="AlphaFoldDB" id="A0A844ZQP8"/>
<accession>A0A844ZQP8</accession>
<keyword evidence="3" id="KW-1185">Reference proteome</keyword>
<dbReference type="RefSeq" id="WP_160589871.1">
    <property type="nucleotide sequence ID" value="NZ_BAAAFP010000002.1"/>
</dbReference>
<protein>
    <submittedName>
        <fullName evidence="2">Uncharacterized protein</fullName>
    </submittedName>
</protein>
<gene>
    <name evidence="2" type="ORF">GRI32_04155</name>
</gene>